<keyword evidence="4 6" id="KW-1133">Transmembrane helix</keyword>
<feature type="transmembrane region" description="Helical" evidence="6">
    <location>
        <begin position="20"/>
        <end position="45"/>
    </location>
</feature>
<dbReference type="PANTHER" id="PTHR30177">
    <property type="entry name" value="GLYCINE BETAINE/L-PROLINE TRANSPORT SYSTEM PERMEASE PROTEIN PROW"/>
    <property type="match status" value="1"/>
</dbReference>
<dbReference type="PROSITE" id="PS50928">
    <property type="entry name" value="ABC_TM1"/>
    <property type="match status" value="1"/>
</dbReference>
<dbReference type="InterPro" id="IPR000515">
    <property type="entry name" value="MetI-like"/>
</dbReference>
<evidence type="ECO:0000313" key="8">
    <source>
        <dbReference type="EMBL" id="EPC49974.1"/>
    </source>
</evidence>
<evidence type="ECO:0000259" key="7">
    <source>
        <dbReference type="PROSITE" id="PS50928"/>
    </source>
</evidence>
<protein>
    <submittedName>
        <fullName evidence="8">Choline ABC transporter permease</fullName>
    </submittedName>
</protein>
<dbReference type="Gene3D" id="1.10.3720.10">
    <property type="entry name" value="MetI-like"/>
    <property type="match status" value="1"/>
</dbReference>
<proteinExistence type="inferred from homology"/>
<evidence type="ECO:0000256" key="4">
    <source>
        <dbReference type="ARBA" id="ARBA00022989"/>
    </source>
</evidence>
<keyword evidence="2 6" id="KW-0813">Transport</keyword>
<dbReference type="Proteomes" id="UP000014249">
    <property type="component" value="Unassembled WGS sequence"/>
</dbReference>
<dbReference type="GO" id="GO:0055085">
    <property type="term" value="P:transmembrane transport"/>
    <property type="evidence" value="ECO:0007669"/>
    <property type="project" value="InterPro"/>
</dbReference>
<sequence length="209" mass="22415">MIQESLDYLSTNFSYILNQIGIHLYISTLGVVITFFIGFPLGIFLSNHQKSEFFVTNLINIFQTVPSIALLTILLMFMGLGQRTVLAAVVVYSLLPIVKNTTVGLKNVDPIYIENARSIGMSKFQTLWIVMIPLAAPIILAGVRTALVMAVGVTAIGSFVGAGGLGDIILRGVNITNGSPVIIIGSGLCVLIAIGVDVLFKWIIGTSEE</sequence>
<keyword evidence="3 6" id="KW-0812">Transmembrane</keyword>
<evidence type="ECO:0000313" key="9">
    <source>
        <dbReference type="Proteomes" id="UP000014249"/>
    </source>
</evidence>
<comment type="caution">
    <text evidence="8">The sequence shown here is derived from an EMBL/GenBank/DDBJ whole genome shotgun (WGS) entry which is preliminary data.</text>
</comment>
<dbReference type="AlphaFoldDB" id="A0A8E0M8F0"/>
<dbReference type="Pfam" id="PF00528">
    <property type="entry name" value="BPD_transp_1"/>
    <property type="match status" value="1"/>
</dbReference>
<evidence type="ECO:0000256" key="1">
    <source>
        <dbReference type="ARBA" id="ARBA00004141"/>
    </source>
</evidence>
<name>A0A8E0M8F0_LACPA</name>
<accession>A0A8E0M8F0</accession>
<feature type="transmembrane region" description="Helical" evidence="6">
    <location>
        <begin position="126"/>
        <end position="143"/>
    </location>
</feature>
<dbReference type="CDD" id="cd06261">
    <property type="entry name" value="TM_PBP2"/>
    <property type="match status" value="1"/>
</dbReference>
<dbReference type="SUPFAM" id="SSF161098">
    <property type="entry name" value="MetI-like"/>
    <property type="match status" value="1"/>
</dbReference>
<feature type="transmembrane region" description="Helical" evidence="6">
    <location>
        <begin position="149"/>
        <end position="170"/>
    </location>
</feature>
<feature type="transmembrane region" description="Helical" evidence="6">
    <location>
        <begin position="182"/>
        <end position="204"/>
    </location>
</feature>
<dbReference type="InterPro" id="IPR035906">
    <property type="entry name" value="MetI-like_sf"/>
</dbReference>
<evidence type="ECO:0000256" key="6">
    <source>
        <dbReference type="RuleBase" id="RU363032"/>
    </source>
</evidence>
<comment type="subcellular location">
    <subcellularLocation>
        <location evidence="6">Cell membrane</location>
        <topology evidence="6">Multi-pass membrane protein</topology>
    </subcellularLocation>
    <subcellularLocation>
        <location evidence="1">Membrane</location>
        <topology evidence="1">Multi-pass membrane protein</topology>
    </subcellularLocation>
</comment>
<evidence type="ECO:0000256" key="3">
    <source>
        <dbReference type="ARBA" id="ARBA00022692"/>
    </source>
</evidence>
<feature type="transmembrane region" description="Helical" evidence="6">
    <location>
        <begin position="85"/>
        <end position="105"/>
    </location>
</feature>
<comment type="similarity">
    <text evidence="6">Belongs to the binding-protein-dependent transport system permease family.</text>
</comment>
<dbReference type="InterPro" id="IPR051204">
    <property type="entry name" value="ABC_transp_perm/SBD"/>
</dbReference>
<dbReference type="PANTHER" id="PTHR30177:SF4">
    <property type="entry name" value="OSMOPROTECTANT IMPORT PERMEASE PROTEIN OSMW"/>
    <property type="match status" value="1"/>
</dbReference>
<keyword evidence="5 6" id="KW-0472">Membrane</keyword>
<dbReference type="GO" id="GO:0031460">
    <property type="term" value="P:glycine betaine transport"/>
    <property type="evidence" value="ECO:0007669"/>
    <property type="project" value="TreeGrafter"/>
</dbReference>
<reference evidence="8 9" key="1">
    <citation type="journal article" date="2013" name="PLoS ONE">
        <title>Lactobacillus paracasei comparative genomics: towards species pan-genome definition and exploitation of diversity.</title>
        <authorList>
            <person name="Smokvina T."/>
            <person name="Wels M."/>
            <person name="Polka J."/>
            <person name="Chervaux C."/>
            <person name="Brisse S."/>
            <person name="Boekhorst J."/>
            <person name="van Hylckama Vlieg J.E."/>
            <person name="Siezen R.J."/>
        </authorList>
    </citation>
    <scope>NUCLEOTIDE SEQUENCE [LARGE SCALE GENOMIC DNA]</scope>
    <source>
        <strain evidence="8 9">CNCM I-4270</strain>
    </source>
</reference>
<dbReference type="EMBL" id="ANJX01000430">
    <property type="protein sequence ID" value="EPC49974.1"/>
    <property type="molecule type" value="Genomic_DNA"/>
</dbReference>
<dbReference type="FunFam" id="1.10.3720.10:FF:000001">
    <property type="entry name" value="Glycine betaine ABC transporter, permease"/>
    <property type="match status" value="1"/>
</dbReference>
<evidence type="ECO:0000256" key="2">
    <source>
        <dbReference type="ARBA" id="ARBA00022448"/>
    </source>
</evidence>
<dbReference type="GO" id="GO:0005886">
    <property type="term" value="C:plasma membrane"/>
    <property type="evidence" value="ECO:0007669"/>
    <property type="project" value="UniProtKB-SubCell"/>
</dbReference>
<gene>
    <name evidence="8" type="ORF">Lpp77_16102</name>
</gene>
<evidence type="ECO:0000256" key="5">
    <source>
        <dbReference type="ARBA" id="ARBA00023136"/>
    </source>
</evidence>
<feature type="domain" description="ABC transmembrane type-1" evidence="7">
    <location>
        <begin position="20"/>
        <end position="200"/>
    </location>
</feature>
<feature type="transmembrane region" description="Helical" evidence="6">
    <location>
        <begin position="57"/>
        <end position="79"/>
    </location>
</feature>
<organism evidence="8 9">
    <name type="scientific">Lacticaseibacillus paracasei subsp. paracasei CNCM I-4270</name>
    <dbReference type="NCBI Taxonomy" id="1256202"/>
    <lineage>
        <taxon>Bacteria</taxon>
        <taxon>Bacillati</taxon>
        <taxon>Bacillota</taxon>
        <taxon>Bacilli</taxon>
        <taxon>Lactobacillales</taxon>
        <taxon>Lactobacillaceae</taxon>
        <taxon>Lacticaseibacillus</taxon>
    </lineage>
</organism>